<sequence>MKYLIPLSTLFIGLSAQAVQTTARPFSFEFYAPTNELNFDVTLEQWCRYEIPVWSDSAEYKTKHQSTPLREKRTKLGNGLTRFTYSLNSTKSLEQTGFFKSGKECTSGVRIIVESAKYALGWAGQYSRPIEFKFLDEMYAFKEYDTTFDAQSDKNIRLFSDNEISFEYKTSSGGNQVNVTILSNGKRMRSSFPQGVLKNPKTNMPYKLK</sequence>
<keyword evidence="3" id="KW-1185">Reference proteome</keyword>
<feature type="chain" id="PRO_5047546719" evidence="1">
    <location>
        <begin position="19"/>
        <end position="209"/>
    </location>
</feature>
<protein>
    <submittedName>
        <fullName evidence="2">Uncharacterized protein</fullName>
    </submittedName>
</protein>
<gene>
    <name evidence="2" type="ORF">DAY19_00385</name>
</gene>
<comment type="caution">
    <text evidence="2">The sequence shown here is derived from an EMBL/GenBank/DDBJ whole genome shotgun (WGS) entry which is preliminary data.</text>
</comment>
<organism evidence="2 3">
    <name type="scientific">Halobacteriovorax vibrionivorans</name>
    <dbReference type="NCBI Taxonomy" id="2152716"/>
    <lineage>
        <taxon>Bacteria</taxon>
        <taxon>Pseudomonadati</taxon>
        <taxon>Bdellovibrionota</taxon>
        <taxon>Bacteriovoracia</taxon>
        <taxon>Bacteriovoracales</taxon>
        <taxon>Halobacteriovoraceae</taxon>
        <taxon>Halobacteriovorax</taxon>
    </lineage>
</organism>
<feature type="signal peptide" evidence="1">
    <location>
        <begin position="1"/>
        <end position="18"/>
    </location>
</feature>
<accession>A0ABY0IH28</accession>
<reference evidence="3" key="1">
    <citation type="journal article" date="2019" name="Int. J. Syst. Evol. Microbiol.">
        <title>Halobacteriovorax valvorus sp. nov., a novel prokaryotic predator isolated from coastal seawater of China.</title>
        <authorList>
            <person name="Chen M.-X."/>
        </authorList>
    </citation>
    <scope>NUCLEOTIDE SEQUENCE [LARGE SCALE GENOMIC DNA]</scope>
    <source>
        <strain evidence="3">BL9</strain>
    </source>
</reference>
<name>A0ABY0IH28_9BACT</name>
<dbReference type="RefSeq" id="WP_114705201.1">
    <property type="nucleotide sequence ID" value="NZ_QDKL01000001.1"/>
</dbReference>
<dbReference type="EMBL" id="QDKL01000001">
    <property type="protein sequence ID" value="RZF22256.1"/>
    <property type="molecule type" value="Genomic_DNA"/>
</dbReference>
<evidence type="ECO:0000256" key="1">
    <source>
        <dbReference type="SAM" id="SignalP"/>
    </source>
</evidence>
<dbReference type="Proteomes" id="UP000443582">
    <property type="component" value="Unassembled WGS sequence"/>
</dbReference>
<keyword evidence="1" id="KW-0732">Signal</keyword>
<evidence type="ECO:0000313" key="2">
    <source>
        <dbReference type="EMBL" id="RZF22256.1"/>
    </source>
</evidence>
<proteinExistence type="predicted"/>
<evidence type="ECO:0000313" key="3">
    <source>
        <dbReference type="Proteomes" id="UP000443582"/>
    </source>
</evidence>